<accession>A0ABT5J3W8</accession>
<keyword evidence="1" id="KW-0732">Signal</keyword>
<dbReference type="Proteomes" id="UP001219956">
    <property type="component" value="Unassembled WGS sequence"/>
</dbReference>
<feature type="chain" id="PRO_5045722098" description="Lipoprotein" evidence="1">
    <location>
        <begin position="22"/>
        <end position="148"/>
    </location>
</feature>
<protein>
    <recommendedName>
        <fullName evidence="4">Lipoprotein</fullName>
    </recommendedName>
</protein>
<keyword evidence="3" id="KW-1185">Reference proteome</keyword>
<feature type="signal peptide" evidence="1">
    <location>
        <begin position="1"/>
        <end position="21"/>
    </location>
</feature>
<evidence type="ECO:0000256" key="1">
    <source>
        <dbReference type="SAM" id="SignalP"/>
    </source>
</evidence>
<evidence type="ECO:0000313" key="2">
    <source>
        <dbReference type="EMBL" id="MDC7719178.1"/>
    </source>
</evidence>
<evidence type="ECO:0008006" key="4">
    <source>
        <dbReference type="Google" id="ProtNLM"/>
    </source>
</evidence>
<comment type="caution">
    <text evidence="2">The sequence shown here is derived from an EMBL/GenBank/DDBJ whole genome shotgun (WGS) entry which is preliminary data.</text>
</comment>
<organism evidence="2 3">
    <name type="scientific">Vogesella aquatica</name>
    <dbReference type="NCBI Taxonomy" id="2984206"/>
    <lineage>
        <taxon>Bacteria</taxon>
        <taxon>Pseudomonadati</taxon>
        <taxon>Pseudomonadota</taxon>
        <taxon>Betaproteobacteria</taxon>
        <taxon>Neisseriales</taxon>
        <taxon>Chromobacteriaceae</taxon>
        <taxon>Vogesella</taxon>
    </lineage>
</organism>
<dbReference type="RefSeq" id="WP_272753352.1">
    <property type="nucleotide sequence ID" value="NZ_JAQQLF010000040.1"/>
</dbReference>
<evidence type="ECO:0000313" key="3">
    <source>
        <dbReference type="Proteomes" id="UP001219956"/>
    </source>
</evidence>
<name>A0ABT5J3W8_9NEIS</name>
<reference evidence="2 3" key="1">
    <citation type="submission" date="2023-01" db="EMBL/GenBank/DDBJ databases">
        <title>Novel species of the genus Vogesella isolated from rivers.</title>
        <authorList>
            <person name="Lu H."/>
        </authorList>
    </citation>
    <scope>NUCLEOTIDE SEQUENCE [LARGE SCALE GENOMIC DNA]</scope>
    <source>
        <strain evidence="2 3">DC21W</strain>
    </source>
</reference>
<sequence>MTRLVRFFVFLVTFFAGCSYAGVPKEFFAGDIATRAERLSKYSMPDQWGIYLYANQVIHPPATGLASVLAKRGEPMFQYILRRLDDSGNDLDYRDAMVVFQNMQWRGSYLICSNSDDLRRVESYQYKIKSPSWRGVYLEMFGRLCRDV</sequence>
<gene>
    <name evidence="2" type="ORF">PQU95_18425</name>
</gene>
<dbReference type="PROSITE" id="PS51257">
    <property type="entry name" value="PROKAR_LIPOPROTEIN"/>
    <property type="match status" value="1"/>
</dbReference>
<proteinExistence type="predicted"/>
<dbReference type="EMBL" id="JAQQLF010000040">
    <property type="protein sequence ID" value="MDC7719178.1"/>
    <property type="molecule type" value="Genomic_DNA"/>
</dbReference>